<protein>
    <submittedName>
        <fullName evidence="1">Uncharacterized protein</fullName>
    </submittedName>
</protein>
<accession>A0ABW1GDH2</accession>
<dbReference type="EMBL" id="JBHSQJ010000200">
    <property type="protein sequence ID" value="MFC5911677.1"/>
    <property type="molecule type" value="Genomic_DNA"/>
</dbReference>
<sequence>SSLHRTNQANRKADQLNKELAAAGYPTFPQGDIARTLGTSGGPVCTDPDSALKKAQWLAEQANGAAGPGIRPVIADRQVLDAGALVIKVYCPDRLQDYQDQIDDLKTGDTVR</sequence>
<gene>
    <name evidence="1" type="ORF">ACFP3V_31295</name>
</gene>
<organism evidence="1 2">
    <name type="scientific">Streptacidiphilus monticola</name>
    <dbReference type="NCBI Taxonomy" id="2161674"/>
    <lineage>
        <taxon>Bacteria</taxon>
        <taxon>Bacillati</taxon>
        <taxon>Actinomycetota</taxon>
        <taxon>Actinomycetes</taxon>
        <taxon>Kitasatosporales</taxon>
        <taxon>Streptomycetaceae</taxon>
        <taxon>Streptacidiphilus</taxon>
    </lineage>
</organism>
<feature type="non-terminal residue" evidence="1">
    <location>
        <position position="1"/>
    </location>
</feature>
<evidence type="ECO:0000313" key="2">
    <source>
        <dbReference type="Proteomes" id="UP001596174"/>
    </source>
</evidence>
<evidence type="ECO:0000313" key="1">
    <source>
        <dbReference type="EMBL" id="MFC5911677.1"/>
    </source>
</evidence>
<comment type="caution">
    <text evidence="1">The sequence shown here is derived from an EMBL/GenBank/DDBJ whole genome shotgun (WGS) entry which is preliminary data.</text>
</comment>
<name>A0ABW1GDH2_9ACTN</name>
<keyword evidence="2" id="KW-1185">Reference proteome</keyword>
<reference evidence="2" key="1">
    <citation type="journal article" date="2019" name="Int. J. Syst. Evol. Microbiol.">
        <title>The Global Catalogue of Microorganisms (GCM) 10K type strain sequencing project: providing services to taxonomists for standard genome sequencing and annotation.</title>
        <authorList>
            <consortium name="The Broad Institute Genomics Platform"/>
            <consortium name="The Broad Institute Genome Sequencing Center for Infectious Disease"/>
            <person name="Wu L."/>
            <person name="Ma J."/>
        </authorList>
    </citation>
    <scope>NUCLEOTIDE SEQUENCE [LARGE SCALE GENOMIC DNA]</scope>
    <source>
        <strain evidence="2">JCM 4816</strain>
    </source>
</reference>
<proteinExistence type="predicted"/>
<dbReference type="RefSeq" id="WP_380591069.1">
    <property type="nucleotide sequence ID" value="NZ_JBHSQJ010000200.1"/>
</dbReference>
<dbReference type="Proteomes" id="UP001596174">
    <property type="component" value="Unassembled WGS sequence"/>
</dbReference>